<evidence type="ECO:0000256" key="3">
    <source>
        <dbReference type="ARBA" id="ARBA00022605"/>
    </source>
</evidence>
<organism evidence="10 11">
    <name type="scientific">Cytobacillus firmus DS1</name>
    <dbReference type="NCBI Taxonomy" id="1307436"/>
    <lineage>
        <taxon>Bacteria</taxon>
        <taxon>Bacillati</taxon>
        <taxon>Bacillota</taxon>
        <taxon>Bacilli</taxon>
        <taxon>Bacillales</taxon>
        <taxon>Bacillaceae</taxon>
        <taxon>Cytobacillus</taxon>
    </lineage>
</organism>
<name>W7LL22_CYTFI</name>
<evidence type="ECO:0000313" key="10">
    <source>
        <dbReference type="EMBL" id="EWG12809.1"/>
    </source>
</evidence>
<dbReference type="PROSITE" id="PS50862">
    <property type="entry name" value="AA_TRNA_LIGASE_II"/>
    <property type="match status" value="1"/>
</dbReference>
<proteinExistence type="inferred from homology"/>
<comment type="catalytic activity">
    <reaction evidence="7">
        <text>L-aspartate + NH4(+) + ATP = L-asparagine + AMP + diphosphate + H(+)</text>
        <dbReference type="Rhea" id="RHEA:11372"/>
        <dbReference type="ChEBI" id="CHEBI:15378"/>
        <dbReference type="ChEBI" id="CHEBI:28938"/>
        <dbReference type="ChEBI" id="CHEBI:29991"/>
        <dbReference type="ChEBI" id="CHEBI:30616"/>
        <dbReference type="ChEBI" id="CHEBI:33019"/>
        <dbReference type="ChEBI" id="CHEBI:58048"/>
        <dbReference type="ChEBI" id="CHEBI:456215"/>
        <dbReference type="EC" id="6.3.1.1"/>
    </reaction>
</comment>
<dbReference type="PANTHER" id="PTHR30073">
    <property type="entry name" value="ASPARTATE--AMMONIA LIGASE"/>
    <property type="match status" value="1"/>
</dbReference>
<accession>W7LL22</accession>
<keyword evidence="6 7" id="KW-0061">Asparagine biosynthesis</keyword>
<dbReference type="GO" id="GO:0005829">
    <property type="term" value="C:cytosol"/>
    <property type="evidence" value="ECO:0007669"/>
    <property type="project" value="TreeGrafter"/>
</dbReference>
<keyword evidence="4 7" id="KW-0547">Nucleotide-binding</keyword>
<keyword evidence="3 7" id="KW-0028">Amino-acid biosynthesis</keyword>
<comment type="subcellular location">
    <subcellularLocation>
        <location evidence="7">Cytoplasm</location>
    </subcellularLocation>
</comment>
<evidence type="ECO:0000259" key="9">
    <source>
        <dbReference type="PROSITE" id="PS50862"/>
    </source>
</evidence>
<dbReference type="Pfam" id="PF03590">
    <property type="entry name" value="AsnA"/>
    <property type="match status" value="1"/>
</dbReference>
<dbReference type="PATRIC" id="fig|1307436.3.peg.56"/>
<dbReference type="Proteomes" id="UP000019270">
    <property type="component" value="Unassembled WGS sequence"/>
</dbReference>
<dbReference type="Gene3D" id="3.30.930.10">
    <property type="entry name" value="Bira Bifunctional Protein, Domain 2"/>
    <property type="match status" value="1"/>
</dbReference>
<dbReference type="PIRSF" id="PIRSF001555">
    <property type="entry name" value="Asp_ammon_ligase"/>
    <property type="match status" value="1"/>
</dbReference>
<evidence type="ECO:0000256" key="1">
    <source>
        <dbReference type="ARBA" id="ARBA00022490"/>
    </source>
</evidence>
<keyword evidence="2 7" id="KW-0436">Ligase</keyword>
<dbReference type="PANTHER" id="PTHR30073:SF5">
    <property type="entry name" value="ASPARTATE--AMMONIA LIGASE"/>
    <property type="match status" value="1"/>
</dbReference>
<dbReference type="EC" id="6.3.1.1" evidence="7 8"/>
<dbReference type="NCBIfam" id="TIGR00669">
    <property type="entry name" value="asnA"/>
    <property type="match status" value="1"/>
</dbReference>
<dbReference type="GO" id="GO:0070981">
    <property type="term" value="P:L-asparagine biosynthetic process"/>
    <property type="evidence" value="ECO:0007669"/>
    <property type="project" value="UniProtKB-UniRule"/>
</dbReference>
<dbReference type="GO" id="GO:0016740">
    <property type="term" value="F:transferase activity"/>
    <property type="evidence" value="ECO:0007669"/>
    <property type="project" value="UniProtKB-ARBA"/>
</dbReference>
<dbReference type="InterPro" id="IPR006195">
    <property type="entry name" value="aa-tRNA-synth_II"/>
</dbReference>
<evidence type="ECO:0000256" key="5">
    <source>
        <dbReference type="ARBA" id="ARBA00022840"/>
    </source>
</evidence>
<reference evidence="11" key="1">
    <citation type="submission" date="2013-03" db="EMBL/GenBank/DDBJ databases">
        <title>Draft genome sequence of Bacillus firmus DS1.</title>
        <authorList>
            <person name="Peng D."/>
            <person name="Zhu L."/>
            <person name="Sun M."/>
        </authorList>
    </citation>
    <scope>NUCLEOTIDE SEQUENCE [LARGE SCALE GENOMIC DNA]</scope>
    <source>
        <strain evidence="11">DS1</strain>
    </source>
</reference>
<sequence>MEAVEIAKSLLIPRGGYKSILNVMHTEIAVNELKEHFESILSGNLNLIKVSPPLLLRKGNGVNDNLSGSERAVSFDALDVKDHQIEIVQSLAKWKRVALSRYGFTEGEGLYTNMNAIRRDEILDNLHSMYVDQWDWEKVISKDQRNLKTLKAEVRSIFQAMKSAEKYMWEFHPALKPILPDDIYFITAQELEDLYPHLSPKEREDVVAKEYGAVFLMQIGRTLRSGIKHDSRSPDYDDWSLNGDILFWSPLLERSIEISSMGIRVDEYTLLKQLKLENNEERMHLEYHRSLLNGELPYTIGGGIGQSRFCMFLLKKAHIGEVQVSVWNQKTLIDCRENNITLL</sequence>
<evidence type="ECO:0000256" key="6">
    <source>
        <dbReference type="ARBA" id="ARBA00022888"/>
    </source>
</evidence>
<evidence type="ECO:0000256" key="7">
    <source>
        <dbReference type="HAMAP-Rule" id="MF_00555"/>
    </source>
</evidence>
<dbReference type="GO" id="GO:0005524">
    <property type="term" value="F:ATP binding"/>
    <property type="evidence" value="ECO:0007669"/>
    <property type="project" value="UniProtKB-UniRule"/>
</dbReference>
<feature type="domain" description="Aminoacyl-transfer RNA synthetases class-II family profile" evidence="9">
    <location>
        <begin position="33"/>
        <end position="334"/>
    </location>
</feature>
<dbReference type="UniPathway" id="UPA00134">
    <property type="reaction ID" value="UER00194"/>
</dbReference>
<dbReference type="InterPro" id="IPR045864">
    <property type="entry name" value="aa-tRNA-synth_II/BPL/LPL"/>
</dbReference>
<comment type="pathway">
    <text evidence="7">Amino-acid biosynthesis; L-asparagine biosynthesis; L-asparagine from L-aspartate (ammonia route): step 1/1.</text>
</comment>
<dbReference type="EMBL" id="APVL01000001">
    <property type="protein sequence ID" value="EWG12809.1"/>
    <property type="molecule type" value="Genomic_DNA"/>
</dbReference>
<dbReference type="AlphaFoldDB" id="W7LL22"/>
<dbReference type="SUPFAM" id="SSF55681">
    <property type="entry name" value="Class II aaRS and biotin synthetases"/>
    <property type="match status" value="1"/>
</dbReference>
<keyword evidence="5 7" id="KW-0067">ATP-binding</keyword>
<evidence type="ECO:0000256" key="4">
    <source>
        <dbReference type="ARBA" id="ARBA00022741"/>
    </source>
</evidence>
<evidence type="ECO:0000313" key="11">
    <source>
        <dbReference type="Proteomes" id="UP000019270"/>
    </source>
</evidence>
<reference evidence="10 11" key="2">
    <citation type="journal article" date="2016" name="Sci. Rep.">
        <title>A novel serine protease, Sep1, from Bacillus firmus DS-1 has nematicidal activity and degrades multiple intestinal-associated nematode proteins.</title>
        <authorList>
            <person name="Geng C."/>
            <person name="Nie X."/>
            <person name="Tang Z."/>
            <person name="Zhang Y."/>
            <person name="Lin J."/>
            <person name="Sun M."/>
            <person name="Peng D."/>
        </authorList>
    </citation>
    <scope>NUCLEOTIDE SEQUENCE [LARGE SCALE GENOMIC DNA]</scope>
    <source>
        <strain evidence="10 11">DS1</strain>
    </source>
</reference>
<dbReference type="GO" id="GO:0004071">
    <property type="term" value="F:aspartate-ammonia ligase activity"/>
    <property type="evidence" value="ECO:0007669"/>
    <property type="project" value="UniProtKB-UniRule"/>
</dbReference>
<protein>
    <recommendedName>
        <fullName evidence="7 8">Aspartate--ammonia ligase</fullName>
        <ecNumber evidence="7 8">6.3.1.1</ecNumber>
    </recommendedName>
    <alternativeName>
        <fullName evidence="7">Asparagine synthetase A</fullName>
    </alternativeName>
</protein>
<comment type="caution">
    <text evidence="10">The sequence shown here is derived from an EMBL/GenBank/DDBJ whole genome shotgun (WGS) entry which is preliminary data.</text>
</comment>
<dbReference type="eggNOG" id="COG2502">
    <property type="taxonomic scope" value="Bacteria"/>
</dbReference>
<gene>
    <name evidence="7" type="primary">asnA</name>
    <name evidence="10" type="ORF">PBF_00250</name>
</gene>
<dbReference type="InterPro" id="IPR004618">
    <property type="entry name" value="AsnA"/>
</dbReference>
<keyword evidence="1 7" id="KW-0963">Cytoplasm</keyword>
<dbReference type="HAMAP" id="MF_00555">
    <property type="entry name" value="AsnA"/>
    <property type="match status" value="1"/>
</dbReference>
<comment type="similarity">
    <text evidence="7">Belongs to the class-II aminoacyl-tRNA synthetase family. AsnA subfamily.</text>
</comment>
<evidence type="ECO:0000256" key="8">
    <source>
        <dbReference type="NCBIfam" id="TIGR00669"/>
    </source>
</evidence>
<dbReference type="GO" id="GO:0140096">
    <property type="term" value="F:catalytic activity, acting on a protein"/>
    <property type="evidence" value="ECO:0007669"/>
    <property type="project" value="UniProtKB-ARBA"/>
</dbReference>
<evidence type="ECO:0000256" key="2">
    <source>
        <dbReference type="ARBA" id="ARBA00022598"/>
    </source>
</evidence>